<reference evidence="16" key="1">
    <citation type="submission" date="2022-07" db="EMBL/GenBank/DDBJ databases">
        <title>Genome Sequence of Physisporinus lineatus.</title>
        <authorList>
            <person name="Buettner E."/>
        </authorList>
    </citation>
    <scope>NUCLEOTIDE SEQUENCE</scope>
    <source>
        <strain evidence="16">VT162</strain>
    </source>
</reference>
<comment type="caution">
    <text evidence="16">The sequence shown here is derived from an EMBL/GenBank/DDBJ whole genome shotgun (WGS) entry which is preliminary data.</text>
</comment>
<keyword evidence="5" id="KW-0999">Mitochondrion inner membrane</keyword>
<feature type="compositionally biased region" description="Acidic residues" evidence="13">
    <location>
        <begin position="136"/>
        <end position="149"/>
    </location>
</feature>
<evidence type="ECO:0000256" key="7">
    <source>
        <dbReference type="ARBA" id="ARBA00022840"/>
    </source>
</evidence>
<dbReference type="Pfam" id="PF08740">
    <property type="entry name" value="BCS1_N"/>
    <property type="match status" value="1"/>
</dbReference>
<dbReference type="PANTHER" id="PTHR23070">
    <property type="entry name" value="BCS1 AAA-TYPE ATPASE"/>
    <property type="match status" value="1"/>
</dbReference>
<dbReference type="GO" id="GO:0005524">
    <property type="term" value="F:ATP binding"/>
    <property type="evidence" value="ECO:0007669"/>
    <property type="project" value="UniProtKB-KW"/>
</dbReference>
<feature type="compositionally biased region" description="Low complexity" evidence="13">
    <location>
        <begin position="455"/>
        <end position="464"/>
    </location>
</feature>
<dbReference type="InterPro" id="IPR003960">
    <property type="entry name" value="ATPase_AAA_CS"/>
</dbReference>
<dbReference type="InterPro" id="IPR014851">
    <property type="entry name" value="BCS1_N"/>
</dbReference>
<dbReference type="PROSITE" id="PS00674">
    <property type="entry name" value="AAA"/>
    <property type="match status" value="1"/>
</dbReference>
<evidence type="ECO:0000256" key="4">
    <source>
        <dbReference type="ARBA" id="ARBA00022741"/>
    </source>
</evidence>
<dbReference type="InterPro" id="IPR027417">
    <property type="entry name" value="P-loop_NTPase"/>
</dbReference>
<dbReference type="Gene3D" id="3.40.50.300">
    <property type="entry name" value="P-loop containing nucleotide triphosphate hydrolases"/>
    <property type="match status" value="1"/>
</dbReference>
<evidence type="ECO:0000256" key="3">
    <source>
        <dbReference type="ARBA" id="ARBA00022692"/>
    </source>
</evidence>
<feature type="domain" description="AAA+ ATPase" evidence="14">
    <location>
        <begin position="284"/>
        <end position="437"/>
    </location>
</feature>
<comment type="subcellular location">
    <subcellularLocation>
        <location evidence="1">Mitochondrion inner membrane</location>
        <topology evidence="1">Single-pass membrane protein</topology>
    </subcellularLocation>
</comment>
<dbReference type="SMART" id="SM01024">
    <property type="entry name" value="BCS1_N"/>
    <property type="match status" value="1"/>
</dbReference>
<evidence type="ECO:0000256" key="13">
    <source>
        <dbReference type="SAM" id="MobiDB-lite"/>
    </source>
</evidence>
<evidence type="ECO:0000256" key="2">
    <source>
        <dbReference type="ARBA" id="ARBA00007448"/>
    </source>
</evidence>
<feature type="region of interest" description="Disordered" evidence="13">
    <location>
        <begin position="357"/>
        <end position="386"/>
    </location>
</feature>
<evidence type="ECO:0000256" key="5">
    <source>
        <dbReference type="ARBA" id="ARBA00022792"/>
    </source>
</evidence>
<dbReference type="AlphaFoldDB" id="A0AAD5V506"/>
<keyword evidence="4 12" id="KW-0547">Nucleotide-binding</keyword>
<evidence type="ECO:0000256" key="8">
    <source>
        <dbReference type="ARBA" id="ARBA00022989"/>
    </source>
</evidence>
<comment type="catalytic activity">
    <reaction evidence="11">
        <text>ATP + H2O = ADP + phosphate + H(+)</text>
        <dbReference type="Rhea" id="RHEA:13065"/>
        <dbReference type="ChEBI" id="CHEBI:15377"/>
        <dbReference type="ChEBI" id="CHEBI:15378"/>
        <dbReference type="ChEBI" id="CHEBI:30616"/>
        <dbReference type="ChEBI" id="CHEBI:43474"/>
        <dbReference type="ChEBI" id="CHEBI:456216"/>
    </reaction>
    <physiologicalReaction direction="left-to-right" evidence="11">
        <dbReference type="Rhea" id="RHEA:13066"/>
    </physiologicalReaction>
</comment>
<evidence type="ECO:0000256" key="11">
    <source>
        <dbReference type="ARBA" id="ARBA00048778"/>
    </source>
</evidence>
<dbReference type="GO" id="GO:0016887">
    <property type="term" value="F:ATP hydrolysis activity"/>
    <property type="evidence" value="ECO:0007669"/>
    <property type="project" value="InterPro"/>
</dbReference>
<dbReference type="SMART" id="SM00382">
    <property type="entry name" value="AAA"/>
    <property type="match status" value="1"/>
</dbReference>
<evidence type="ECO:0000256" key="6">
    <source>
        <dbReference type="ARBA" id="ARBA00022801"/>
    </source>
</evidence>
<feature type="region of interest" description="Disordered" evidence="13">
    <location>
        <begin position="547"/>
        <end position="656"/>
    </location>
</feature>
<feature type="domain" description="BCS1 N-terminal" evidence="15">
    <location>
        <begin position="41"/>
        <end position="253"/>
    </location>
</feature>
<dbReference type="Pfam" id="PF25426">
    <property type="entry name" value="AAA_lid_BCS1"/>
    <property type="match status" value="1"/>
</dbReference>
<keyword evidence="17" id="KW-1185">Reference proteome</keyword>
<sequence>MDALKSLLSPLTSSTGPIQDTLVMLIAIFYFLDLTLYQKLVVIGGTVETARRASVSAWNGFIDCAFIPAIPGGWGTYSSSVPTAFFLTAHFSQEDYPYDWIMHWLSKQPAWGRSREFDITTRTINRHGMSQSTSGDLEEEEDASDETEELTWGGRRKRKVAIIPSVDTTHTIYYRGHWLRITRSKRFADYGSCSELKISVVARNNDILKKLVLEAKREYEKDAEHRVHIFMADTAYGCWRWNGARQKRPMSSIVLEPGVKDMILEDCKDFLRSEDWYAERGIPFRRGYLLHGVPGSGKTSLIHSLAGELGLDIYVVSLSSKGMSDNTLANLMGNVPSRCILLLEDLDAAFTRGISRDEKSTGAPTRASSSTSTAKSKEESEDNGSTLSLSGLLNSLDGVAAAEGRLLFATTNHIERLDPALSRPGRMDVWINFKNATKWQAEGIFKCFFPSKPSQSAPASSQSSTPGDVKDVSGDKIAVSKRKRSTLVVHTLSEEEIGVLAKRFADSIPEDEFSVASLQGYLLRNKTRPRECVEEVHAWIQQERETRAKLKKEKEEREAKERKEAEEQAKKEAEKDSKAEETTSADNKGKEIIAPESTSASSAASECGTSDVDLEVTPASEDETAQGDNHESEKATDANGSEKWVSVKGQPPDSSV</sequence>
<comment type="similarity">
    <text evidence="2">Belongs to the AAA ATPase family. BCS1 subfamily.</text>
</comment>
<evidence type="ECO:0000313" key="16">
    <source>
        <dbReference type="EMBL" id="KAJ3484971.1"/>
    </source>
</evidence>
<keyword evidence="10" id="KW-0472">Membrane</keyword>
<dbReference type="InterPro" id="IPR003593">
    <property type="entry name" value="AAA+_ATPase"/>
</dbReference>
<evidence type="ECO:0000256" key="1">
    <source>
        <dbReference type="ARBA" id="ARBA00004434"/>
    </source>
</evidence>
<dbReference type="EMBL" id="JANAWD010000169">
    <property type="protein sequence ID" value="KAJ3484971.1"/>
    <property type="molecule type" value="Genomic_DNA"/>
</dbReference>
<evidence type="ECO:0000256" key="10">
    <source>
        <dbReference type="ARBA" id="ARBA00023136"/>
    </source>
</evidence>
<evidence type="ECO:0008006" key="18">
    <source>
        <dbReference type="Google" id="ProtNLM"/>
    </source>
</evidence>
<protein>
    <recommendedName>
        <fullName evidence="18">Mitochondrial chaperone BCS1</fullName>
    </recommendedName>
</protein>
<evidence type="ECO:0000313" key="17">
    <source>
        <dbReference type="Proteomes" id="UP001212997"/>
    </source>
</evidence>
<dbReference type="GO" id="GO:0005743">
    <property type="term" value="C:mitochondrial inner membrane"/>
    <property type="evidence" value="ECO:0007669"/>
    <property type="project" value="UniProtKB-SubCell"/>
</dbReference>
<evidence type="ECO:0000256" key="12">
    <source>
        <dbReference type="RuleBase" id="RU003651"/>
    </source>
</evidence>
<name>A0AAD5V506_9APHY</name>
<dbReference type="SUPFAM" id="SSF52540">
    <property type="entry name" value="P-loop containing nucleoside triphosphate hydrolases"/>
    <property type="match status" value="1"/>
</dbReference>
<organism evidence="16 17">
    <name type="scientific">Meripilus lineatus</name>
    <dbReference type="NCBI Taxonomy" id="2056292"/>
    <lineage>
        <taxon>Eukaryota</taxon>
        <taxon>Fungi</taxon>
        <taxon>Dikarya</taxon>
        <taxon>Basidiomycota</taxon>
        <taxon>Agaricomycotina</taxon>
        <taxon>Agaricomycetes</taxon>
        <taxon>Polyporales</taxon>
        <taxon>Meripilaceae</taxon>
        <taxon>Meripilus</taxon>
    </lineage>
</organism>
<dbReference type="InterPro" id="IPR003959">
    <property type="entry name" value="ATPase_AAA_core"/>
</dbReference>
<dbReference type="InterPro" id="IPR050747">
    <property type="entry name" value="Mitochondrial_chaperone_BCS1"/>
</dbReference>
<evidence type="ECO:0000259" key="15">
    <source>
        <dbReference type="SMART" id="SM01024"/>
    </source>
</evidence>
<proteinExistence type="inferred from homology"/>
<keyword evidence="7 12" id="KW-0067">ATP-binding</keyword>
<keyword evidence="8" id="KW-1133">Transmembrane helix</keyword>
<feature type="region of interest" description="Disordered" evidence="13">
    <location>
        <begin position="455"/>
        <end position="476"/>
    </location>
</feature>
<dbReference type="InterPro" id="IPR057495">
    <property type="entry name" value="AAA_lid_BCS1"/>
</dbReference>
<keyword evidence="3" id="KW-0812">Transmembrane</keyword>
<feature type="compositionally biased region" description="Basic and acidic residues" evidence="13">
    <location>
        <begin position="547"/>
        <end position="593"/>
    </location>
</feature>
<evidence type="ECO:0000259" key="14">
    <source>
        <dbReference type="SMART" id="SM00382"/>
    </source>
</evidence>
<evidence type="ECO:0000256" key="9">
    <source>
        <dbReference type="ARBA" id="ARBA00023128"/>
    </source>
</evidence>
<keyword evidence="6" id="KW-0378">Hydrolase</keyword>
<feature type="region of interest" description="Disordered" evidence="13">
    <location>
        <begin position="127"/>
        <end position="150"/>
    </location>
</feature>
<dbReference type="Proteomes" id="UP001212997">
    <property type="component" value="Unassembled WGS sequence"/>
</dbReference>
<gene>
    <name evidence="16" type="ORF">NLI96_g5281</name>
</gene>
<dbReference type="Pfam" id="PF00004">
    <property type="entry name" value="AAA"/>
    <property type="match status" value="1"/>
</dbReference>
<keyword evidence="9" id="KW-0496">Mitochondrion</keyword>
<accession>A0AAD5V506</accession>